<dbReference type="Pfam" id="PF13802">
    <property type="entry name" value="Gal_mutarotas_2"/>
    <property type="match status" value="1"/>
</dbReference>
<evidence type="ECO:0000259" key="5">
    <source>
        <dbReference type="Pfam" id="PF17137"/>
    </source>
</evidence>
<protein>
    <submittedName>
        <fullName evidence="7">Alpha-glucosidase</fullName>
    </submittedName>
</protein>
<evidence type="ECO:0000256" key="2">
    <source>
        <dbReference type="RuleBase" id="RU361185"/>
    </source>
</evidence>
<gene>
    <name evidence="7" type="ORF">CHH72_19105</name>
</gene>
<dbReference type="GO" id="GO:0005975">
    <property type="term" value="P:carbohydrate metabolic process"/>
    <property type="evidence" value="ECO:0007669"/>
    <property type="project" value="InterPro"/>
</dbReference>
<dbReference type="SUPFAM" id="SSF74650">
    <property type="entry name" value="Galactose mutarotase-like"/>
    <property type="match status" value="1"/>
</dbReference>
<dbReference type="RefSeq" id="WP_095327228.1">
    <property type="nucleotide sequence ID" value="NZ_JAUPFH010000003.1"/>
</dbReference>
<dbReference type="Gene3D" id="3.20.20.80">
    <property type="entry name" value="Glycosidases"/>
    <property type="match status" value="1"/>
</dbReference>
<dbReference type="CDD" id="cd06599">
    <property type="entry name" value="GH31_glycosidase_Aec37"/>
    <property type="match status" value="1"/>
</dbReference>
<dbReference type="EMBL" id="NPCC01000036">
    <property type="protein sequence ID" value="PAE87291.1"/>
    <property type="molecule type" value="Genomic_DNA"/>
</dbReference>
<dbReference type="InterPro" id="IPR017853">
    <property type="entry name" value="GH"/>
</dbReference>
<dbReference type="GO" id="GO:0004553">
    <property type="term" value="F:hydrolase activity, hydrolyzing O-glycosyl compounds"/>
    <property type="evidence" value="ECO:0007669"/>
    <property type="project" value="InterPro"/>
</dbReference>
<evidence type="ECO:0000259" key="4">
    <source>
        <dbReference type="Pfam" id="PF13802"/>
    </source>
</evidence>
<dbReference type="InterPro" id="IPR048395">
    <property type="entry name" value="Glyco_hydro_31_C"/>
</dbReference>
<sequence length="801" mass="92008">MNIQQRYSFTVATKHDAHIEFSAPNTDIKAHVFVLEPKIIRVLFEKESGLELERTWSIAPGLNDLPYEGRERKSTEHFSCPRYDFRETEDAYVVETEMVKATIKKEGFRITWHRRDKDKWTCFAQDRDTQAYNFKGELGTGIKHYLKRDIRERYYGLGERTGTLNRHHGRFRNVTIDAMGYDAEHSDPLYKHIPFYITHQPESAFSYGLFYDNLAPGYFDLGKELDNYHGLYRYFEAEAGDLDYYMIVGPSMKDVVQTYTWMTGNTALPPKWSIGYSGSTMTYTDAENAQERLYEFIEKCEENDILCDSFQLSSGYTSIGDKRYVFHWNKDKFPDVQKLARDFSDKGLRLAANIKPALLKDHPQYSDLEQQSFFIKNGKGETETAQFWDGGGAYIDFTNEAAYRWWIDQVQQQLLAYGITSTWNDNNEYEIWSQDATVNGFGSELPFQTIRALQPLLMMKASFEAQAEHTPKERPFLISRSGAPGMHRYVQTWTGDNRTEWKTIRYNIKTGISLSLSGIYNFGHDVGGFAGPKPDEELFIRWVQNGIFHPRFTIHSWNEDQTVNEPWMYENAVPAIRELIQLRSMLTPYWYTAFYHASANHEPIIKPTFFDFEEDTRTWEENDDFLVGPSMLVASVVEPGVSERTVYAPAHNGGWYDFYTGNHVEGGTTTTLPAPSHQTPLLVKAGAIIPVNEAKRTFAKKDEDKRGFLLFPSRGAGHTSNYTLYEDDGITKNWQSAHALVSIEMTTTADAIHVTTNVVSKGYSLPYKEARFTIMTDDSRPLFVNGKEVVEMGAIGGGIEQ</sequence>
<comment type="similarity">
    <text evidence="1 2">Belongs to the glycosyl hydrolase 31 family.</text>
</comment>
<proteinExistence type="inferred from homology"/>
<dbReference type="InterPro" id="IPR025887">
    <property type="entry name" value="Glyco_hydro_31_N_dom"/>
</dbReference>
<accession>A0A268NV68</accession>
<dbReference type="Gene3D" id="2.60.40.1760">
    <property type="entry name" value="glycosyl hydrolase (family 31)"/>
    <property type="match status" value="1"/>
</dbReference>
<comment type="caution">
    <text evidence="7">The sequence shown here is derived from an EMBL/GenBank/DDBJ whole genome shotgun (WGS) entry which is preliminary data.</text>
</comment>
<dbReference type="Pfam" id="PF01055">
    <property type="entry name" value="Glyco_hydro_31_2nd"/>
    <property type="match status" value="1"/>
</dbReference>
<name>A0A268NV68_SHOCL</name>
<evidence type="ECO:0000259" key="3">
    <source>
        <dbReference type="Pfam" id="PF01055"/>
    </source>
</evidence>
<evidence type="ECO:0000313" key="7">
    <source>
        <dbReference type="EMBL" id="PAE87291.1"/>
    </source>
</evidence>
<evidence type="ECO:0000313" key="8">
    <source>
        <dbReference type="Proteomes" id="UP000216207"/>
    </source>
</evidence>
<dbReference type="Pfam" id="PF17137">
    <property type="entry name" value="DUF5110"/>
    <property type="match status" value="1"/>
</dbReference>
<dbReference type="CDD" id="cd14752">
    <property type="entry name" value="GH31_N"/>
    <property type="match status" value="1"/>
</dbReference>
<reference evidence="7 8" key="1">
    <citation type="submission" date="2017-07" db="EMBL/GenBank/DDBJ databases">
        <title>Isolation and whole genome analysis of endospore-forming bacteria from heroin.</title>
        <authorList>
            <person name="Kalinowski J."/>
            <person name="Ahrens B."/>
            <person name="Al-Dilaimi A."/>
            <person name="Winkler A."/>
            <person name="Wibberg D."/>
            <person name="Schleenbecker U."/>
            <person name="Ruckert C."/>
            <person name="Wolfel R."/>
            <person name="Grass G."/>
        </authorList>
    </citation>
    <scope>NUCLEOTIDE SEQUENCE [LARGE SCALE GENOMIC DNA]</scope>
    <source>
        <strain evidence="7 8">7539</strain>
    </source>
</reference>
<dbReference type="InterPro" id="IPR013780">
    <property type="entry name" value="Glyco_hydro_b"/>
</dbReference>
<feature type="domain" description="DUF5110" evidence="5">
    <location>
        <begin position="717"/>
        <end position="774"/>
    </location>
</feature>
<dbReference type="Pfam" id="PF21365">
    <property type="entry name" value="Glyco_hydro_31_3rd"/>
    <property type="match status" value="1"/>
</dbReference>
<keyword evidence="2" id="KW-0378">Hydrolase</keyword>
<evidence type="ECO:0000256" key="1">
    <source>
        <dbReference type="ARBA" id="ARBA00007806"/>
    </source>
</evidence>
<dbReference type="InterPro" id="IPR033403">
    <property type="entry name" value="DUF5110"/>
</dbReference>
<dbReference type="InterPro" id="IPR000322">
    <property type="entry name" value="Glyco_hydro_31_TIM"/>
</dbReference>
<dbReference type="AlphaFoldDB" id="A0A268NV68"/>
<feature type="domain" description="Glycosyl hydrolase family 31 C-terminal" evidence="6">
    <location>
        <begin position="602"/>
        <end position="689"/>
    </location>
</feature>
<keyword evidence="2" id="KW-0326">Glycosidase</keyword>
<dbReference type="PANTHER" id="PTHR22762">
    <property type="entry name" value="ALPHA-GLUCOSIDASE"/>
    <property type="match status" value="1"/>
</dbReference>
<dbReference type="PANTHER" id="PTHR22762:SF165">
    <property type="entry name" value="PUTATIVE (AFU_ORTHOLOGUE AFUA_1G06560)-RELATED"/>
    <property type="match status" value="1"/>
</dbReference>
<dbReference type="SUPFAM" id="SSF51011">
    <property type="entry name" value="Glycosyl hydrolase domain"/>
    <property type="match status" value="1"/>
</dbReference>
<organism evidence="7 8">
    <name type="scientific">Shouchella clausii</name>
    <name type="common">Alkalihalobacillus clausii</name>
    <dbReference type="NCBI Taxonomy" id="79880"/>
    <lineage>
        <taxon>Bacteria</taxon>
        <taxon>Bacillati</taxon>
        <taxon>Bacillota</taxon>
        <taxon>Bacilli</taxon>
        <taxon>Bacillales</taxon>
        <taxon>Bacillaceae</taxon>
        <taxon>Shouchella</taxon>
    </lineage>
</organism>
<dbReference type="InterPro" id="IPR011013">
    <property type="entry name" value="Gal_mutarotase_sf_dom"/>
</dbReference>
<dbReference type="Gene3D" id="2.60.40.1180">
    <property type="entry name" value="Golgi alpha-mannosidase II"/>
    <property type="match status" value="2"/>
</dbReference>
<dbReference type="GO" id="GO:0030246">
    <property type="term" value="F:carbohydrate binding"/>
    <property type="evidence" value="ECO:0007669"/>
    <property type="project" value="InterPro"/>
</dbReference>
<feature type="domain" description="Glycoside hydrolase family 31 N-terminal" evidence="4">
    <location>
        <begin position="30"/>
        <end position="220"/>
    </location>
</feature>
<dbReference type="SUPFAM" id="SSF51445">
    <property type="entry name" value="(Trans)glycosidases"/>
    <property type="match status" value="1"/>
</dbReference>
<dbReference type="Proteomes" id="UP000216207">
    <property type="component" value="Unassembled WGS sequence"/>
</dbReference>
<feature type="domain" description="Glycoside hydrolase family 31 TIM barrel" evidence="3">
    <location>
        <begin position="266"/>
        <end position="593"/>
    </location>
</feature>
<evidence type="ECO:0000259" key="6">
    <source>
        <dbReference type="Pfam" id="PF21365"/>
    </source>
</evidence>